<dbReference type="Proteomes" id="UP000216533">
    <property type="component" value="Unassembled WGS sequence"/>
</dbReference>
<keyword evidence="1" id="KW-1133">Transmembrane helix</keyword>
<name>A0A255E5H8_9ACTN</name>
<dbReference type="RefSeq" id="WP_094451704.1">
    <property type="nucleotide sequence ID" value="NZ_NMVI01000027.1"/>
</dbReference>
<accession>A0A255E5H8</accession>
<dbReference type="AlphaFoldDB" id="A0A255E5H8"/>
<comment type="caution">
    <text evidence="2">The sequence shown here is derived from an EMBL/GenBank/DDBJ whole genome shotgun (WGS) entry which is preliminary data.</text>
</comment>
<reference evidence="2 3" key="1">
    <citation type="submission" date="2017-07" db="EMBL/GenBank/DDBJ databases">
        <title>Draft whole genome sequences of clinical Proprionibacteriaceae strains.</title>
        <authorList>
            <person name="Bernier A.-M."/>
            <person name="Bernard K."/>
            <person name="Domingo M.-C."/>
        </authorList>
    </citation>
    <scope>NUCLEOTIDE SEQUENCE [LARGE SCALE GENOMIC DNA]</scope>
    <source>
        <strain evidence="2 3">NML 160184</strain>
    </source>
</reference>
<sequence length="167" mass="17796">MRASQLPPEPAEDPPEPEGGNLGLLTPLHFVAAAALGAVLAWLVVVTSRSFAFQAPMVPWPVPVALAIFAGILGWQAQRMKAERKQWLAEDAPRFLARLVAGRAGGIAGALLGGHYLAYALLWLTQWEAAAPRERVVMAGITTVACLAVMVAGRVLERACRRPADPT</sequence>
<dbReference type="InterPro" id="IPR021517">
    <property type="entry name" value="DUF3180"/>
</dbReference>
<gene>
    <name evidence="2" type="ORF">CGZ92_12480</name>
</gene>
<evidence type="ECO:0000256" key="1">
    <source>
        <dbReference type="SAM" id="Phobius"/>
    </source>
</evidence>
<dbReference type="EMBL" id="NMVI01000027">
    <property type="protein sequence ID" value="OYN84642.1"/>
    <property type="molecule type" value="Genomic_DNA"/>
</dbReference>
<feature type="transmembrane region" description="Helical" evidence="1">
    <location>
        <begin position="136"/>
        <end position="156"/>
    </location>
</feature>
<evidence type="ECO:0000313" key="3">
    <source>
        <dbReference type="Proteomes" id="UP000216533"/>
    </source>
</evidence>
<evidence type="ECO:0008006" key="4">
    <source>
        <dbReference type="Google" id="ProtNLM"/>
    </source>
</evidence>
<keyword evidence="1" id="KW-0812">Transmembrane</keyword>
<protein>
    <recommendedName>
        <fullName evidence="4">DUF3180 domain-containing protein</fullName>
    </recommendedName>
</protein>
<evidence type="ECO:0000313" key="2">
    <source>
        <dbReference type="EMBL" id="OYN84642.1"/>
    </source>
</evidence>
<keyword evidence="1" id="KW-0472">Membrane</keyword>
<feature type="transmembrane region" description="Helical" evidence="1">
    <location>
        <begin position="21"/>
        <end position="45"/>
    </location>
</feature>
<dbReference type="Pfam" id="PF11377">
    <property type="entry name" value="DUF3180"/>
    <property type="match status" value="1"/>
</dbReference>
<organism evidence="2 3">
    <name type="scientific">Parenemella sanctibonifatiensis</name>
    <dbReference type="NCBI Taxonomy" id="2016505"/>
    <lineage>
        <taxon>Bacteria</taxon>
        <taxon>Bacillati</taxon>
        <taxon>Actinomycetota</taxon>
        <taxon>Actinomycetes</taxon>
        <taxon>Propionibacteriales</taxon>
        <taxon>Propionibacteriaceae</taxon>
        <taxon>Parenemella</taxon>
    </lineage>
</organism>
<feature type="transmembrane region" description="Helical" evidence="1">
    <location>
        <begin position="95"/>
        <end position="124"/>
    </location>
</feature>
<feature type="transmembrane region" description="Helical" evidence="1">
    <location>
        <begin position="57"/>
        <end position="75"/>
    </location>
</feature>
<proteinExistence type="predicted"/>